<dbReference type="AlphaFoldDB" id="A0AA92C7A2"/>
<reference evidence="1 2" key="1">
    <citation type="submission" date="2018-04" db="EMBL/GenBank/DDBJ databases">
        <authorList>
            <person name="Hagen T."/>
        </authorList>
    </citation>
    <scope>NUCLEOTIDE SEQUENCE [LARGE SCALE GENOMIC DNA]</scope>
    <source>
        <strain evidence="1 2">TPD7009</strain>
    </source>
</reference>
<organism evidence="1 2">
    <name type="scientific">Rhizobium rhizogenes</name>
    <name type="common">Agrobacterium rhizogenes</name>
    <dbReference type="NCBI Taxonomy" id="359"/>
    <lineage>
        <taxon>Bacteria</taxon>
        <taxon>Pseudomonadati</taxon>
        <taxon>Pseudomonadota</taxon>
        <taxon>Alphaproteobacteria</taxon>
        <taxon>Hyphomicrobiales</taxon>
        <taxon>Rhizobiaceae</taxon>
        <taxon>Rhizobium/Agrobacterium group</taxon>
        <taxon>Rhizobium</taxon>
    </lineage>
</organism>
<evidence type="ECO:0000313" key="1">
    <source>
        <dbReference type="EMBL" id="PVE57299.1"/>
    </source>
</evidence>
<dbReference type="Pfam" id="PF19495">
    <property type="entry name" value="DUF6030"/>
    <property type="match status" value="1"/>
</dbReference>
<name>A0AA92C7A2_RHIRH</name>
<comment type="caution">
    <text evidence="1">The sequence shown here is derived from an EMBL/GenBank/DDBJ whole genome shotgun (WGS) entry which is preliminary data.</text>
</comment>
<gene>
    <name evidence="1" type="ORF">DC430_06185</name>
</gene>
<evidence type="ECO:0000313" key="2">
    <source>
        <dbReference type="Proteomes" id="UP000244335"/>
    </source>
</evidence>
<dbReference type="InterPro" id="IPR046071">
    <property type="entry name" value="DUF6030"/>
</dbReference>
<dbReference type="EMBL" id="QDFR01000001">
    <property type="protein sequence ID" value="PVE57299.1"/>
    <property type="molecule type" value="Genomic_DNA"/>
</dbReference>
<accession>A0AA92C7A2</accession>
<protein>
    <submittedName>
        <fullName evidence="1">Uncharacterized protein</fullName>
    </submittedName>
</protein>
<dbReference type="Proteomes" id="UP000244335">
    <property type="component" value="Unassembled WGS sequence"/>
</dbReference>
<dbReference type="RefSeq" id="WP_116491864.1">
    <property type="nucleotide sequence ID" value="NZ_QDFR01000001.1"/>
</dbReference>
<proteinExistence type="predicted"/>
<sequence length="185" mass="20413">MLVVALLSFVGITMDDTRTARVTEPAPLQQIVAKAGRIPVRNFDAARCKALADLSQKAAPTFTQMPNGDWECNSLLEFPETGRTPSLFIQIRGNKDGRWTYFRLKLNFGSPLSRQILSERALSVIHMLTGDRTPMKDLTAKLAAGQEFESALAGAKVRYKQEGMDKSRFNLFGTNSPGFSKGIAE</sequence>